<dbReference type="Pfam" id="PF01381">
    <property type="entry name" value="HTH_3"/>
    <property type="match status" value="1"/>
</dbReference>
<evidence type="ECO:0000259" key="1">
    <source>
        <dbReference type="PROSITE" id="PS50943"/>
    </source>
</evidence>
<dbReference type="SUPFAM" id="SSF47413">
    <property type="entry name" value="lambda repressor-like DNA-binding domains"/>
    <property type="match status" value="1"/>
</dbReference>
<feature type="domain" description="HTH cro/C1-type" evidence="1">
    <location>
        <begin position="14"/>
        <end position="70"/>
    </location>
</feature>
<dbReference type="CDD" id="cd00093">
    <property type="entry name" value="HTH_XRE"/>
    <property type="match status" value="1"/>
</dbReference>
<accession>A0ABU0LSX1</accession>
<dbReference type="EMBL" id="JAUSVR010000008">
    <property type="protein sequence ID" value="MDQ0511740.1"/>
    <property type="molecule type" value="Genomic_DNA"/>
</dbReference>
<evidence type="ECO:0000313" key="3">
    <source>
        <dbReference type="Proteomes" id="UP001235094"/>
    </source>
</evidence>
<evidence type="ECO:0000313" key="2">
    <source>
        <dbReference type="EMBL" id="MDQ0511740.1"/>
    </source>
</evidence>
<organism evidence="2 3">
    <name type="scientific">Ancylobacter amanitiformis</name>
    <dbReference type="NCBI Taxonomy" id="217069"/>
    <lineage>
        <taxon>Bacteria</taxon>
        <taxon>Pseudomonadati</taxon>
        <taxon>Pseudomonadota</taxon>
        <taxon>Alphaproteobacteria</taxon>
        <taxon>Hyphomicrobiales</taxon>
        <taxon>Xanthobacteraceae</taxon>
        <taxon>Ancylobacter</taxon>
    </lineage>
</organism>
<name>A0ABU0LSX1_9HYPH</name>
<protein>
    <submittedName>
        <fullName evidence="2">Transcriptional regulator with XRE-family HTH domain</fullName>
    </submittedName>
</protein>
<gene>
    <name evidence="2" type="ORF">QOZ99_002639</name>
</gene>
<dbReference type="Gene3D" id="1.10.260.40">
    <property type="entry name" value="lambda repressor-like DNA-binding domains"/>
    <property type="match status" value="1"/>
</dbReference>
<dbReference type="InterPro" id="IPR010982">
    <property type="entry name" value="Lambda_DNA-bd_dom_sf"/>
</dbReference>
<proteinExistence type="predicted"/>
<dbReference type="InterPro" id="IPR001387">
    <property type="entry name" value="Cro/C1-type_HTH"/>
</dbReference>
<dbReference type="SMART" id="SM00530">
    <property type="entry name" value="HTH_XRE"/>
    <property type="match status" value="1"/>
</dbReference>
<dbReference type="Proteomes" id="UP001235094">
    <property type="component" value="Unassembled WGS sequence"/>
</dbReference>
<sequence>MNAIDAAATFRRRLQSLIDRSGLNQAAFARMTTIDRSTLSQLLSADGARMPRADTLVALAGACHVSVDWLLGLTTHEEVGTQIIDSVMQIQAHTRSPIDERFVEWLREAEGYRVRTVPESFPDFLKTEDVLRFEYQGSAFNKIVGSLDIVETRLALMRRPESELEVCTSVQAITMMAKGEGKWEGLSKSVRRRQLEHFAQLYSELYPSLRIYLYTLTETYSNPFTVFGPQRVALFLGTSFLLLNSIEHVRLFSRRFDELIKLAVVQPNQVTDTLGDILSELA</sequence>
<reference evidence="2 3" key="1">
    <citation type="submission" date="2023-07" db="EMBL/GenBank/DDBJ databases">
        <title>Genomic Encyclopedia of Type Strains, Phase IV (KMG-IV): sequencing the most valuable type-strain genomes for metagenomic binning, comparative biology and taxonomic classification.</title>
        <authorList>
            <person name="Goeker M."/>
        </authorList>
    </citation>
    <scope>NUCLEOTIDE SEQUENCE [LARGE SCALE GENOMIC DNA]</scope>
    <source>
        <strain evidence="2 3">DSM 15561</strain>
    </source>
</reference>
<keyword evidence="3" id="KW-1185">Reference proteome</keyword>
<comment type="caution">
    <text evidence="2">The sequence shown here is derived from an EMBL/GenBank/DDBJ whole genome shotgun (WGS) entry which is preliminary data.</text>
</comment>
<dbReference type="RefSeq" id="WP_306890438.1">
    <property type="nucleotide sequence ID" value="NZ_JAUSVR010000008.1"/>
</dbReference>
<dbReference type="PROSITE" id="PS50943">
    <property type="entry name" value="HTH_CROC1"/>
    <property type="match status" value="1"/>
</dbReference>